<name>A0A5J4PJY0_9EUKA</name>
<feature type="compositionally biased region" description="Polar residues" evidence="1">
    <location>
        <begin position="71"/>
        <end position="81"/>
    </location>
</feature>
<evidence type="ECO:0000313" key="3">
    <source>
        <dbReference type="Proteomes" id="UP000324800"/>
    </source>
</evidence>
<reference evidence="2 3" key="1">
    <citation type="submission" date="2019-03" db="EMBL/GenBank/DDBJ databases">
        <title>Single cell metagenomics reveals metabolic interactions within the superorganism composed of flagellate Streblomastix strix and complex community of Bacteroidetes bacteria on its surface.</title>
        <authorList>
            <person name="Treitli S.C."/>
            <person name="Kolisko M."/>
            <person name="Husnik F."/>
            <person name="Keeling P."/>
            <person name="Hampl V."/>
        </authorList>
    </citation>
    <scope>NUCLEOTIDE SEQUENCE [LARGE SCALE GENOMIC DNA]</scope>
    <source>
        <strain evidence="2">ST1C</strain>
    </source>
</reference>
<sequence>QGYIGGVQNEDTSLTKLLKDPDAADENDGYSNQLDDEDFGGEFVEDDDFLQSELQMAKFGDVNGEMPWDQSPDNSRQTSPNAEKKRKIVNRKSTKSLVP</sequence>
<accession>A0A5J4PJY0</accession>
<evidence type="ECO:0000313" key="2">
    <source>
        <dbReference type="EMBL" id="KAA6309765.1"/>
    </source>
</evidence>
<feature type="non-terminal residue" evidence="2">
    <location>
        <position position="1"/>
    </location>
</feature>
<dbReference type="EMBL" id="SNRW01050120">
    <property type="protein sequence ID" value="KAA6309765.1"/>
    <property type="molecule type" value="Genomic_DNA"/>
</dbReference>
<dbReference type="AlphaFoldDB" id="A0A5J4PJY0"/>
<organism evidence="2 3">
    <name type="scientific">Streblomastix strix</name>
    <dbReference type="NCBI Taxonomy" id="222440"/>
    <lineage>
        <taxon>Eukaryota</taxon>
        <taxon>Metamonada</taxon>
        <taxon>Preaxostyla</taxon>
        <taxon>Oxymonadida</taxon>
        <taxon>Streblomastigidae</taxon>
        <taxon>Streblomastix</taxon>
    </lineage>
</organism>
<feature type="compositionally biased region" description="Acidic residues" evidence="1">
    <location>
        <begin position="23"/>
        <end position="36"/>
    </location>
</feature>
<evidence type="ECO:0000256" key="1">
    <source>
        <dbReference type="SAM" id="MobiDB-lite"/>
    </source>
</evidence>
<feature type="non-terminal residue" evidence="2">
    <location>
        <position position="99"/>
    </location>
</feature>
<feature type="region of interest" description="Disordered" evidence="1">
    <location>
        <begin position="1"/>
        <end position="36"/>
    </location>
</feature>
<comment type="caution">
    <text evidence="2">The sequence shown here is derived from an EMBL/GenBank/DDBJ whole genome shotgun (WGS) entry which is preliminary data.</text>
</comment>
<proteinExistence type="predicted"/>
<protein>
    <submittedName>
        <fullName evidence="2">Uncharacterized protein</fullName>
    </submittedName>
</protein>
<feature type="region of interest" description="Disordered" evidence="1">
    <location>
        <begin position="60"/>
        <end position="99"/>
    </location>
</feature>
<feature type="compositionally biased region" description="Basic residues" evidence="1">
    <location>
        <begin position="84"/>
        <end position="99"/>
    </location>
</feature>
<dbReference type="Proteomes" id="UP000324800">
    <property type="component" value="Unassembled WGS sequence"/>
</dbReference>
<gene>
    <name evidence="2" type="ORF">EZS28_056441</name>
</gene>